<evidence type="ECO:0008006" key="4">
    <source>
        <dbReference type="Google" id="ProtNLM"/>
    </source>
</evidence>
<feature type="region of interest" description="Disordered" evidence="1">
    <location>
        <begin position="39"/>
        <end position="69"/>
    </location>
</feature>
<reference evidence="3" key="1">
    <citation type="journal article" date="2014" name="Science">
        <title>Nonhuman genetics. Genomic basis for the convergent evolution of electric organs.</title>
        <authorList>
            <person name="Gallant J.R."/>
            <person name="Traeger L.L."/>
            <person name="Volkening J.D."/>
            <person name="Moffett H."/>
            <person name="Chen P.H."/>
            <person name="Novina C.D."/>
            <person name="Phillips G.N.Jr."/>
            <person name="Anand R."/>
            <person name="Wells G.B."/>
            <person name="Pinch M."/>
            <person name="Guth R."/>
            <person name="Unguez G.A."/>
            <person name="Albert J.S."/>
            <person name="Zakon H.H."/>
            <person name="Samanta M.P."/>
            <person name="Sussman M.R."/>
        </authorList>
    </citation>
    <scope>NUCLEOTIDE SEQUENCE [LARGE SCALE GENOMIC DNA]</scope>
</reference>
<dbReference type="AlphaFoldDB" id="A0A4W4F8L2"/>
<reference evidence="2" key="5">
    <citation type="submission" date="2025-09" db="UniProtKB">
        <authorList>
            <consortium name="Ensembl"/>
        </authorList>
    </citation>
    <scope>IDENTIFICATION</scope>
</reference>
<dbReference type="OMA" id="LYGTICT"/>
<evidence type="ECO:0000313" key="3">
    <source>
        <dbReference type="Proteomes" id="UP000314983"/>
    </source>
</evidence>
<evidence type="ECO:0000256" key="1">
    <source>
        <dbReference type="SAM" id="MobiDB-lite"/>
    </source>
</evidence>
<reference evidence="2" key="3">
    <citation type="submission" date="2020-05" db="EMBL/GenBank/DDBJ databases">
        <title>Electrophorus electricus (electric eel) genome, fEleEle1, primary haplotype.</title>
        <authorList>
            <person name="Myers G."/>
            <person name="Meyer A."/>
            <person name="Fedrigo O."/>
            <person name="Formenti G."/>
            <person name="Rhie A."/>
            <person name="Tracey A."/>
            <person name="Sims Y."/>
            <person name="Jarvis E.D."/>
        </authorList>
    </citation>
    <scope>NUCLEOTIDE SEQUENCE [LARGE SCALE GENOMIC DNA]</scope>
</reference>
<proteinExistence type="predicted"/>
<organism evidence="2 3">
    <name type="scientific">Electrophorus electricus</name>
    <name type="common">Electric eel</name>
    <name type="synonym">Gymnotus electricus</name>
    <dbReference type="NCBI Taxonomy" id="8005"/>
    <lineage>
        <taxon>Eukaryota</taxon>
        <taxon>Metazoa</taxon>
        <taxon>Chordata</taxon>
        <taxon>Craniata</taxon>
        <taxon>Vertebrata</taxon>
        <taxon>Euteleostomi</taxon>
        <taxon>Actinopterygii</taxon>
        <taxon>Neopterygii</taxon>
        <taxon>Teleostei</taxon>
        <taxon>Ostariophysi</taxon>
        <taxon>Gymnotiformes</taxon>
        <taxon>Gymnotoidei</taxon>
        <taxon>Gymnotidae</taxon>
        <taxon>Electrophorus</taxon>
    </lineage>
</organism>
<protein>
    <recommendedName>
        <fullName evidence="4">Collagen IV NC1 domain-containing protein</fullName>
    </recommendedName>
</protein>
<dbReference type="GeneTree" id="ENSGT00940000178299"/>
<sequence length="69" mass="7150">MPSVVIQRVHHKGFTAACYGCGTGSKCDCSGVKGEKGDRGLPGLQGHPGIPGFPGPEGQIGPRGEKYRQ</sequence>
<name>A0A4W4F8L2_ELEEL</name>
<dbReference type="Pfam" id="PF01391">
    <property type="entry name" value="Collagen"/>
    <property type="match status" value="1"/>
</dbReference>
<reference evidence="2" key="4">
    <citation type="submission" date="2025-08" db="UniProtKB">
        <authorList>
            <consortium name="Ensembl"/>
        </authorList>
    </citation>
    <scope>IDENTIFICATION</scope>
</reference>
<dbReference type="Ensembl" id="ENSEEET00000021378.2">
    <property type="protein sequence ID" value="ENSEEEP00000021141.2"/>
    <property type="gene ID" value="ENSEEEG00000010307.2"/>
</dbReference>
<dbReference type="Proteomes" id="UP000314983">
    <property type="component" value="Chromosome 19"/>
</dbReference>
<reference evidence="3" key="2">
    <citation type="journal article" date="2017" name="Sci. Adv.">
        <title>A tail of two voltages: Proteomic comparison of the three electric organs of the electric eel.</title>
        <authorList>
            <person name="Traeger L.L."/>
            <person name="Sabat G."/>
            <person name="Barrett-Wilt G.A."/>
            <person name="Wells G.B."/>
            <person name="Sussman M.R."/>
        </authorList>
    </citation>
    <scope>NUCLEOTIDE SEQUENCE [LARGE SCALE GENOMIC DNA]</scope>
</reference>
<evidence type="ECO:0000313" key="2">
    <source>
        <dbReference type="Ensembl" id="ENSEEEP00000021141.2"/>
    </source>
</evidence>
<accession>A0A4W4F8L2</accession>
<dbReference type="InterPro" id="IPR008160">
    <property type="entry name" value="Collagen"/>
</dbReference>
<keyword evidence="3" id="KW-1185">Reference proteome</keyword>